<dbReference type="Proteomes" id="UP000886111">
    <property type="component" value="Unassembled WGS sequence"/>
</dbReference>
<name>A0A7V5H5L6_CALAY</name>
<organism evidence="1">
    <name type="scientific">Caldithrix abyssi</name>
    <dbReference type="NCBI Taxonomy" id="187145"/>
    <lineage>
        <taxon>Bacteria</taxon>
        <taxon>Pseudomonadati</taxon>
        <taxon>Calditrichota</taxon>
        <taxon>Calditrichia</taxon>
        <taxon>Calditrichales</taxon>
        <taxon>Calditrichaceae</taxon>
        <taxon>Caldithrix</taxon>
    </lineage>
</organism>
<feature type="non-terminal residue" evidence="1">
    <location>
        <position position="83"/>
    </location>
</feature>
<reference evidence="1" key="1">
    <citation type="journal article" date="2020" name="mSystems">
        <title>Genome- and Community-Level Interaction Insights into Carbon Utilization and Element Cycling Functions of Hydrothermarchaeota in Hydrothermal Sediment.</title>
        <authorList>
            <person name="Zhou Z."/>
            <person name="Liu Y."/>
            <person name="Xu W."/>
            <person name="Pan J."/>
            <person name="Luo Z.H."/>
            <person name="Li M."/>
        </authorList>
    </citation>
    <scope>NUCLEOTIDE SEQUENCE [LARGE SCALE GENOMIC DNA]</scope>
    <source>
        <strain evidence="1">HyVt-76</strain>
    </source>
</reference>
<gene>
    <name evidence="1" type="ORF">ENL21_09170</name>
</gene>
<accession>A0A7V5H5L6</accession>
<proteinExistence type="predicted"/>
<dbReference type="Gene3D" id="1.10.3210.10">
    <property type="entry name" value="Hypothetical protein af1432"/>
    <property type="match status" value="1"/>
</dbReference>
<sequence length="83" mass="9185">MTALEKALALALKAHAGQKDKADQPYILHPLRVMVQMEDSRAKIVALLHDVLEDSEITLNELSQAGFEDEILQAVDCLTKRDG</sequence>
<dbReference type="AlphaFoldDB" id="A0A7V5H5L6"/>
<evidence type="ECO:0000313" key="1">
    <source>
        <dbReference type="EMBL" id="HHE55940.1"/>
    </source>
</evidence>
<protein>
    <submittedName>
        <fullName evidence="1">HD domain-containing protein</fullName>
    </submittedName>
</protein>
<comment type="caution">
    <text evidence="1">The sequence shown here is derived from an EMBL/GenBank/DDBJ whole genome shotgun (WGS) entry which is preliminary data.</text>
</comment>
<dbReference type="EMBL" id="DRTD01000687">
    <property type="protein sequence ID" value="HHE55940.1"/>
    <property type="molecule type" value="Genomic_DNA"/>
</dbReference>
<dbReference type="SUPFAM" id="SSF109604">
    <property type="entry name" value="HD-domain/PDEase-like"/>
    <property type="match status" value="1"/>
</dbReference>